<gene>
    <name evidence="1" type="ORF">VNI00_018960</name>
</gene>
<organism evidence="1 2">
    <name type="scientific">Paramarasmius palmivorus</name>
    <dbReference type="NCBI Taxonomy" id="297713"/>
    <lineage>
        <taxon>Eukaryota</taxon>
        <taxon>Fungi</taxon>
        <taxon>Dikarya</taxon>
        <taxon>Basidiomycota</taxon>
        <taxon>Agaricomycotina</taxon>
        <taxon>Agaricomycetes</taxon>
        <taxon>Agaricomycetidae</taxon>
        <taxon>Agaricales</taxon>
        <taxon>Marasmiineae</taxon>
        <taxon>Marasmiaceae</taxon>
        <taxon>Paramarasmius</taxon>
    </lineage>
</organism>
<dbReference type="AlphaFoldDB" id="A0AAW0AU85"/>
<comment type="caution">
    <text evidence="1">The sequence shown here is derived from an EMBL/GenBank/DDBJ whole genome shotgun (WGS) entry which is preliminary data.</text>
</comment>
<evidence type="ECO:0000313" key="1">
    <source>
        <dbReference type="EMBL" id="KAK7016208.1"/>
    </source>
</evidence>
<proteinExistence type="predicted"/>
<sequence length="64" mass="6994">MTGRKVRKVKYADEEPRSRSRRINGISIAKAALVRVAVEEANGGVKKHFIDVSVESGGVKEGKQ</sequence>
<dbReference type="Proteomes" id="UP001383192">
    <property type="component" value="Unassembled WGS sequence"/>
</dbReference>
<evidence type="ECO:0000313" key="2">
    <source>
        <dbReference type="Proteomes" id="UP001383192"/>
    </source>
</evidence>
<reference evidence="1 2" key="1">
    <citation type="submission" date="2024-01" db="EMBL/GenBank/DDBJ databases">
        <title>A draft genome for a cacao thread blight-causing isolate of Paramarasmius palmivorus.</title>
        <authorList>
            <person name="Baruah I.K."/>
            <person name="Bukari Y."/>
            <person name="Amoako-Attah I."/>
            <person name="Meinhardt L.W."/>
            <person name="Bailey B.A."/>
            <person name="Cohen S.P."/>
        </authorList>
    </citation>
    <scope>NUCLEOTIDE SEQUENCE [LARGE SCALE GENOMIC DNA]</scope>
    <source>
        <strain evidence="1 2">GH-12</strain>
    </source>
</reference>
<accession>A0AAW0AU85</accession>
<dbReference type="EMBL" id="JAYKXP010000294">
    <property type="protein sequence ID" value="KAK7016208.1"/>
    <property type="molecule type" value="Genomic_DNA"/>
</dbReference>
<protein>
    <submittedName>
        <fullName evidence="1">Uncharacterized protein</fullName>
    </submittedName>
</protein>
<feature type="non-terminal residue" evidence="1">
    <location>
        <position position="64"/>
    </location>
</feature>
<name>A0AAW0AU85_9AGAR</name>
<keyword evidence="2" id="KW-1185">Reference proteome</keyword>